<evidence type="ECO:0000313" key="4">
    <source>
        <dbReference type="Proteomes" id="UP000799302"/>
    </source>
</evidence>
<name>A0A6A6U0W5_9PEZI</name>
<evidence type="ECO:0000259" key="2">
    <source>
        <dbReference type="Pfam" id="PF24355"/>
    </source>
</evidence>
<feature type="domain" description="DUF7514" evidence="2">
    <location>
        <begin position="45"/>
        <end position="213"/>
    </location>
</feature>
<sequence>MLRFPAKITKNTSRPANSSFRAPQITSNEKMSIDSTPEDYWGTFLLNDEEPTSMLVRLAIALGDFAASTSTLHTPKQDVTKAKTYFLPEMFITIYKILDLEPMPFPDDISSLDTDVLDRACATLYAKFEMPHEMGSRRSESTGTATPLLLRSGIVRFITLACQADPEIAAIRLSTLLDTKSLSLYDPMTDEPFQHTTIPRLCLPIVDVPSAKATWEIGLEALRSEMPEWHEHKNRPQMGTVTTSYGSIVTSSTGGSRTVSQTVLQTTSVFSTSASNADESGDDALLRLQKAVSALPENRPHTIAEIGNLMNQQAKQQALVQDITQ</sequence>
<proteinExistence type="predicted"/>
<dbReference type="AlphaFoldDB" id="A0A6A6U0W5"/>
<organism evidence="3 4">
    <name type="scientific">Microthyrium microscopicum</name>
    <dbReference type="NCBI Taxonomy" id="703497"/>
    <lineage>
        <taxon>Eukaryota</taxon>
        <taxon>Fungi</taxon>
        <taxon>Dikarya</taxon>
        <taxon>Ascomycota</taxon>
        <taxon>Pezizomycotina</taxon>
        <taxon>Dothideomycetes</taxon>
        <taxon>Dothideomycetes incertae sedis</taxon>
        <taxon>Microthyriales</taxon>
        <taxon>Microthyriaceae</taxon>
        <taxon>Microthyrium</taxon>
    </lineage>
</organism>
<keyword evidence="4" id="KW-1185">Reference proteome</keyword>
<dbReference type="Proteomes" id="UP000799302">
    <property type="component" value="Unassembled WGS sequence"/>
</dbReference>
<evidence type="ECO:0000313" key="3">
    <source>
        <dbReference type="EMBL" id="KAF2665742.1"/>
    </source>
</evidence>
<dbReference type="EMBL" id="MU004240">
    <property type="protein sequence ID" value="KAF2665742.1"/>
    <property type="molecule type" value="Genomic_DNA"/>
</dbReference>
<reference evidence="3" key="1">
    <citation type="journal article" date="2020" name="Stud. Mycol.">
        <title>101 Dothideomycetes genomes: a test case for predicting lifestyles and emergence of pathogens.</title>
        <authorList>
            <person name="Haridas S."/>
            <person name="Albert R."/>
            <person name="Binder M."/>
            <person name="Bloem J."/>
            <person name="Labutti K."/>
            <person name="Salamov A."/>
            <person name="Andreopoulos B."/>
            <person name="Baker S."/>
            <person name="Barry K."/>
            <person name="Bills G."/>
            <person name="Bluhm B."/>
            <person name="Cannon C."/>
            <person name="Castanera R."/>
            <person name="Culley D."/>
            <person name="Daum C."/>
            <person name="Ezra D."/>
            <person name="Gonzalez J."/>
            <person name="Henrissat B."/>
            <person name="Kuo A."/>
            <person name="Liang C."/>
            <person name="Lipzen A."/>
            <person name="Lutzoni F."/>
            <person name="Magnuson J."/>
            <person name="Mondo S."/>
            <person name="Nolan M."/>
            <person name="Ohm R."/>
            <person name="Pangilinan J."/>
            <person name="Park H.-J."/>
            <person name="Ramirez L."/>
            <person name="Alfaro M."/>
            <person name="Sun H."/>
            <person name="Tritt A."/>
            <person name="Yoshinaga Y."/>
            <person name="Zwiers L.-H."/>
            <person name="Turgeon B."/>
            <person name="Goodwin S."/>
            <person name="Spatafora J."/>
            <person name="Crous P."/>
            <person name="Grigoriev I."/>
        </authorList>
    </citation>
    <scope>NUCLEOTIDE SEQUENCE</scope>
    <source>
        <strain evidence="3">CBS 115976</strain>
    </source>
</reference>
<gene>
    <name evidence="3" type="ORF">BT63DRAFT_417278</name>
</gene>
<feature type="compositionally biased region" description="Polar residues" evidence="1">
    <location>
        <begin position="9"/>
        <end position="26"/>
    </location>
</feature>
<accession>A0A6A6U0W5</accession>
<evidence type="ECO:0000256" key="1">
    <source>
        <dbReference type="SAM" id="MobiDB-lite"/>
    </source>
</evidence>
<protein>
    <recommendedName>
        <fullName evidence="2">DUF7514 domain-containing protein</fullName>
    </recommendedName>
</protein>
<feature type="region of interest" description="Disordered" evidence="1">
    <location>
        <begin position="1"/>
        <end position="26"/>
    </location>
</feature>
<dbReference type="Pfam" id="PF24355">
    <property type="entry name" value="DUF7514"/>
    <property type="match status" value="1"/>
</dbReference>
<dbReference type="InterPro" id="IPR055936">
    <property type="entry name" value="DUF7514"/>
</dbReference>